<feature type="region of interest" description="Disordered" evidence="1">
    <location>
        <begin position="314"/>
        <end position="360"/>
    </location>
</feature>
<comment type="caution">
    <text evidence="3">The sequence shown here is derived from an EMBL/GenBank/DDBJ whole genome shotgun (WGS) entry which is preliminary data.</text>
</comment>
<protein>
    <recommendedName>
        <fullName evidence="2">PLD phosphodiesterase domain-containing protein</fullName>
    </recommendedName>
</protein>
<dbReference type="Pfam" id="PF13091">
    <property type="entry name" value="PLDc_2"/>
    <property type="match status" value="1"/>
</dbReference>
<evidence type="ECO:0000313" key="4">
    <source>
        <dbReference type="Proteomes" id="UP000245956"/>
    </source>
</evidence>
<dbReference type="CDD" id="cd00138">
    <property type="entry name" value="PLDc_SF"/>
    <property type="match status" value="1"/>
</dbReference>
<dbReference type="PANTHER" id="PTHR21248:SF11">
    <property type="entry name" value="PLD PHOSPHODIESTERASE DOMAIN-CONTAINING PROTEIN"/>
    <property type="match status" value="1"/>
</dbReference>
<dbReference type="Proteomes" id="UP000245956">
    <property type="component" value="Unassembled WGS sequence"/>
</dbReference>
<proteinExistence type="predicted"/>
<dbReference type="GO" id="GO:0032049">
    <property type="term" value="P:cardiolipin biosynthetic process"/>
    <property type="evidence" value="ECO:0007669"/>
    <property type="project" value="UniProtKB-ARBA"/>
</dbReference>
<evidence type="ECO:0000313" key="3">
    <source>
        <dbReference type="EMBL" id="PWI72003.1"/>
    </source>
</evidence>
<dbReference type="PANTHER" id="PTHR21248">
    <property type="entry name" value="CARDIOLIPIN SYNTHASE"/>
    <property type="match status" value="1"/>
</dbReference>
<dbReference type="EMBL" id="LCWV01000006">
    <property type="protein sequence ID" value="PWI72003.1"/>
    <property type="molecule type" value="Genomic_DNA"/>
</dbReference>
<dbReference type="SMART" id="SM00155">
    <property type="entry name" value="PLDc"/>
    <property type="match status" value="2"/>
</dbReference>
<dbReference type="SUPFAM" id="SSF56024">
    <property type="entry name" value="Phospholipase D/nuclease"/>
    <property type="match status" value="2"/>
</dbReference>
<name>A0A2U3EC18_PURLI</name>
<dbReference type="GO" id="GO:0030572">
    <property type="term" value="F:phosphatidyltransferase activity"/>
    <property type="evidence" value="ECO:0007669"/>
    <property type="project" value="UniProtKB-ARBA"/>
</dbReference>
<feature type="compositionally biased region" description="Polar residues" evidence="1">
    <location>
        <begin position="336"/>
        <end position="359"/>
    </location>
</feature>
<dbReference type="AlphaFoldDB" id="A0A2U3EC18"/>
<evidence type="ECO:0000256" key="1">
    <source>
        <dbReference type="SAM" id="MobiDB-lite"/>
    </source>
</evidence>
<sequence length="568" mass="63112">MPALRRDNLEGWSRHHLGWRVVLVHQLYVRTYGAMKAAQGKTWHRGGPGTGADEMGYAFALWQPSRYSHSPFTTGSPVTSIHSPAAMASWPTEFPASFVRPWKGLLESRHAEQQGDFPNHHVNDVDSLITTSLPRSLYVGTGYSIFTRAILPAILTAKHSVHFVTCYWAPSPSLDALRDTLHQLASSRAAAQSAAPPLRITIGFSSRSLFQKLFHTSSRDGYTYPSSRWTELGLPDEATLSTGGIQMTVKSIFFTPLSVMHPKYILIDGVRAFVPSCNVSWERWFEGCIELEGDVVSRLTTFHERVWGAPRADADDGARQITRGVDDDEDDDGRHSTTSSTAIVTQDGSATQSTKLQPQSPVPTLFLPSSHHRNPRFSFFPFLSHSNPPMTPLNAALLTLFANARRKITILTPNVTSWPALEALLAALARGVDVQIRTSKGMMLIEQLVTAGTTTSWCLSSFTKRYQRLHAPKGPSDVEAQPVAPGKLEILYYKPLASRKGYDDEPVVSHFKMTMVDDEYVVLGSGNMDRASWWTSQEIGVLFYAPSFGFDLWNAVLSRRSEVLFRSQ</sequence>
<organism evidence="3 4">
    <name type="scientific">Purpureocillium lilacinum</name>
    <name type="common">Paecilomyces lilacinus</name>
    <dbReference type="NCBI Taxonomy" id="33203"/>
    <lineage>
        <taxon>Eukaryota</taxon>
        <taxon>Fungi</taxon>
        <taxon>Dikarya</taxon>
        <taxon>Ascomycota</taxon>
        <taxon>Pezizomycotina</taxon>
        <taxon>Sordariomycetes</taxon>
        <taxon>Hypocreomycetidae</taxon>
        <taxon>Hypocreales</taxon>
        <taxon>Ophiocordycipitaceae</taxon>
        <taxon>Purpureocillium</taxon>
    </lineage>
</organism>
<dbReference type="Gene3D" id="3.30.870.10">
    <property type="entry name" value="Endonuclease Chain A"/>
    <property type="match status" value="2"/>
</dbReference>
<feature type="domain" description="PLD phosphodiesterase" evidence="2">
    <location>
        <begin position="505"/>
        <end position="532"/>
    </location>
</feature>
<gene>
    <name evidence="3" type="ORF">PCL_10626</name>
</gene>
<dbReference type="PROSITE" id="PS50035">
    <property type="entry name" value="PLD"/>
    <property type="match status" value="2"/>
</dbReference>
<evidence type="ECO:0000259" key="2">
    <source>
        <dbReference type="PROSITE" id="PS50035"/>
    </source>
</evidence>
<reference evidence="3 4" key="1">
    <citation type="journal article" date="2016" name="Front. Microbiol.">
        <title>Genome and transcriptome sequences reveal the specific parasitism of the nematophagous Purpureocillium lilacinum 36-1.</title>
        <authorList>
            <person name="Xie J."/>
            <person name="Li S."/>
            <person name="Mo C."/>
            <person name="Xiao X."/>
            <person name="Peng D."/>
            <person name="Wang G."/>
            <person name="Xiao Y."/>
        </authorList>
    </citation>
    <scope>NUCLEOTIDE SEQUENCE [LARGE SCALE GENOMIC DNA]</scope>
    <source>
        <strain evidence="3 4">36-1</strain>
    </source>
</reference>
<accession>A0A2U3EC18</accession>
<feature type="domain" description="PLD phosphodiesterase" evidence="2">
    <location>
        <begin position="256"/>
        <end position="283"/>
    </location>
</feature>
<dbReference type="InterPro" id="IPR025202">
    <property type="entry name" value="PLD-like_dom"/>
</dbReference>
<dbReference type="InterPro" id="IPR001736">
    <property type="entry name" value="PLipase_D/transphosphatidylase"/>
</dbReference>